<dbReference type="GO" id="GO:0030267">
    <property type="term" value="F:glyoxylate reductase (NADPH) activity"/>
    <property type="evidence" value="ECO:0007669"/>
    <property type="project" value="UniProtKB-EC"/>
</dbReference>
<dbReference type="GO" id="GO:0005829">
    <property type="term" value="C:cytosol"/>
    <property type="evidence" value="ECO:0007669"/>
    <property type="project" value="TreeGrafter"/>
</dbReference>
<dbReference type="Pfam" id="PF02826">
    <property type="entry name" value="2-Hacid_dh_C"/>
    <property type="match status" value="1"/>
</dbReference>
<dbReference type="EMBL" id="FLUO01000003">
    <property type="protein sequence ID" value="SBW12836.1"/>
    <property type="molecule type" value="Genomic_DNA"/>
</dbReference>
<comment type="similarity">
    <text evidence="5">Belongs to the D-isomer specific 2-hydroxyacid dehydrogenase family. GhrB subfamily.</text>
</comment>
<evidence type="ECO:0000256" key="9">
    <source>
        <dbReference type="RuleBase" id="RU003719"/>
    </source>
</evidence>
<organism evidence="12">
    <name type="scientific">uncultured Alphaproteobacteria bacterium</name>
    <dbReference type="NCBI Taxonomy" id="91750"/>
    <lineage>
        <taxon>Bacteria</taxon>
        <taxon>Pseudomonadati</taxon>
        <taxon>Pseudomonadota</taxon>
        <taxon>Alphaproteobacteria</taxon>
        <taxon>environmental samples</taxon>
    </lineage>
</organism>
<proteinExistence type="inferred from homology"/>
<evidence type="ECO:0000313" key="12">
    <source>
        <dbReference type="EMBL" id="SBW12836.1"/>
    </source>
</evidence>
<dbReference type="GO" id="GO:0008465">
    <property type="term" value="F:hydroxypyruvate reductase (NADH) activity"/>
    <property type="evidence" value="ECO:0007669"/>
    <property type="project" value="RHEA"/>
</dbReference>
<evidence type="ECO:0000256" key="4">
    <source>
        <dbReference type="ARBA" id="ARBA00052769"/>
    </source>
</evidence>
<dbReference type="PROSITE" id="PS00671">
    <property type="entry name" value="D_2_HYDROXYACID_DH_3"/>
    <property type="match status" value="1"/>
</dbReference>
<keyword evidence="1 9" id="KW-0560">Oxidoreductase</keyword>
<gene>
    <name evidence="12" type="primary">tiaE</name>
    <name evidence="12" type="ORF">KL86APRO_30327</name>
</gene>
<evidence type="ECO:0000256" key="6">
    <source>
        <dbReference type="ARBA" id="ARBA00066661"/>
    </source>
</evidence>
<comment type="catalytic activity">
    <reaction evidence="3">
        <text>(R)-glycerate + NADP(+) = 3-hydroxypyruvate + NADPH + H(+)</text>
        <dbReference type="Rhea" id="RHEA:18657"/>
        <dbReference type="ChEBI" id="CHEBI:15378"/>
        <dbReference type="ChEBI" id="CHEBI:16659"/>
        <dbReference type="ChEBI" id="CHEBI:17180"/>
        <dbReference type="ChEBI" id="CHEBI:57783"/>
        <dbReference type="ChEBI" id="CHEBI:58349"/>
        <dbReference type="EC" id="1.1.1.81"/>
    </reaction>
</comment>
<dbReference type="InterPro" id="IPR006140">
    <property type="entry name" value="D-isomer_DH_NAD-bd"/>
</dbReference>
<dbReference type="FunFam" id="3.40.50.720:FF:000026">
    <property type="entry name" value="Glyoxylate/hydroxypyruvate reductase B"/>
    <property type="match status" value="1"/>
</dbReference>
<dbReference type="CDD" id="cd05301">
    <property type="entry name" value="GDH"/>
    <property type="match status" value="1"/>
</dbReference>
<dbReference type="GO" id="GO:0051287">
    <property type="term" value="F:NAD binding"/>
    <property type="evidence" value="ECO:0007669"/>
    <property type="project" value="InterPro"/>
</dbReference>
<dbReference type="EC" id="1.1.1.79" evidence="6"/>
<name>A0A212KM77_9PROT</name>
<comment type="catalytic activity">
    <reaction evidence="4">
        <text>glycolate + NADP(+) = glyoxylate + NADPH + H(+)</text>
        <dbReference type="Rhea" id="RHEA:10992"/>
        <dbReference type="ChEBI" id="CHEBI:15378"/>
        <dbReference type="ChEBI" id="CHEBI:29805"/>
        <dbReference type="ChEBI" id="CHEBI:36655"/>
        <dbReference type="ChEBI" id="CHEBI:57783"/>
        <dbReference type="ChEBI" id="CHEBI:58349"/>
        <dbReference type="EC" id="1.1.1.79"/>
    </reaction>
</comment>
<evidence type="ECO:0000256" key="2">
    <source>
        <dbReference type="ARBA" id="ARBA00051801"/>
    </source>
</evidence>
<dbReference type="InterPro" id="IPR050223">
    <property type="entry name" value="D-isomer_2-hydroxyacid_DH"/>
</dbReference>
<evidence type="ECO:0000256" key="7">
    <source>
        <dbReference type="ARBA" id="ARBA00066674"/>
    </source>
</evidence>
<dbReference type="PANTHER" id="PTHR10996:SF283">
    <property type="entry name" value="GLYOXYLATE_HYDROXYPYRUVATE REDUCTASE B"/>
    <property type="match status" value="1"/>
</dbReference>
<dbReference type="AlphaFoldDB" id="A0A212KM77"/>
<evidence type="ECO:0000256" key="8">
    <source>
        <dbReference type="ARBA" id="ARBA00073362"/>
    </source>
</evidence>
<feature type="domain" description="D-isomer specific 2-hydroxyacid dehydrogenase catalytic" evidence="10">
    <location>
        <begin position="5"/>
        <end position="315"/>
    </location>
</feature>
<dbReference type="InterPro" id="IPR029753">
    <property type="entry name" value="D-isomer_DH_CS"/>
</dbReference>
<dbReference type="Pfam" id="PF00389">
    <property type="entry name" value="2-Hacid_dh"/>
    <property type="match status" value="1"/>
</dbReference>
<dbReference type="InterPro" id="IPR036291">
    <property type="entry name" value="NAD(P)-bd_dom_sf"/>
</dbReference>
<dbReference type="Gene3D" id="3.40.50.720">
    <property type="entry name" value="NAD(P)-binding Rossmann-like Domain"/>
    <property type="match status" value="2"/>
</dbReference>
<dbReference type="PANTHER" id="PTHR10996">
    <property type="entry name" value="2-HYDROXYACID DEHYDROGENASE-RELATED"/>
    <property type="match status" value="1"/>
</dbReference>
<sequence>MRPRVVVYTELPPEQRARLAERFDLTCFDAVDDGNAEAFLAALGDADGMIGVSERIDAAVLARAPKLRAAATVSVGFDRFDLETLRARRIPLCHTPGVLTDTVADLVLALMLAAARRVVELNGMMKAGRWTDSVGPEWFGVDVHHRTLGLVGMGRIGQAVARRAHLGFGMNVVYHNTRPVPEADSAFGARRLPLDAVLAAADFVVVLLPLRPGNVRIIDAAKFALMKPSAIFVNAARGKVVDEAALIAALENRTIRAAGLDVFETEPLPPESPLLRLPNVVALPHVGSATRATREAMAALAVDGLIDALEGRRPACLADPSVWPEDECLK</sequence>
<comment type="catalytic activity">
    <reaction evidence="2">
        <text>(R)-glycerate + NAD(+) = 3-hydroxypyruvate + NADH + H(+)</text>
        <dbReference type="Rhea" id="RHEA:17905"/>
        <dbReference type="ChEBI" id="CHEBI:15378"/>
        <dbReference type="ChEBI" id="CHEBI:16659"/>
        <dbReference type="ChEBI" id="CHEBI:17180"/>
        <dbReference type="ChEBI" id="CHEBI:57540"/>
        <dbReference type="ChEBI" id="CHEBI:57945"/>
        <dbReference type="EC" id="1.1.1.81"/>
    </reaction>
</comment>
<dbReference type="EC" id="1.1.1.81" evidence="7"/>
<reference evidence="12" key="1">
    <citation type="submission" date="2016-04" db="EMBL/GenBank/DDBJ databases">
        <authorList>
            <person name="Evans L.H."/>
            <person name="Alamgir A."/>
            <person name="Owens N."/>
            <person name="Weber N.D."/>
            <person name="Virtaneva K."/>
            <person name="Barbian K."/>
            <person name="Babar A."/>
            <person name="Rosenke K."/>
        </authorList>
    </citation>
    <scope>NUCLEOTIDE SEQUENCE</scope>
    <source>
        <strain evidence="12">86</strain>
    </source>
</reference>
<dbReference type="InterPro" id="IPR006139">
    <property type="entry name" value="D-isomer_2_OHA_DH_cat_dom"/>
</dbReference>
<dbReference type="GO" id="GO:0120509">
    <property type="term" value="F:hydroxypyruvate reductase (NADPH) activity"/>
    <property type="evidence" value="ECO:0007669"/>
    <property type="project" value="RHEA"/>
</dbReference>
<feature type="domain" description="D-isomer specific 2-hydroxyacid dehydrogenase NAD-binding" evidence="11">
    <location>
        <begin position="108"/>
        <end position="287"/>
    </location>
</feature>
<evidence type="ECO:0000256" key="5">
    <source>
        <dbReference type="ARBA" id="ARBA00061278"/>
    </source>
</evidence>
<dbReference type="SUPFAM" id="SSF52283">
    <property type="entry name" value="Formate/glycerate dehydrogenase catalytic domain-like"/>
    <property type="match status" value="1"/>
</dbReference>
<evidence type="ECO:0000256" key="1">
    <source>
        <dbReference type="ARBA" id="ARBA00023002"/>
    </source>
</evidence>
<accession>A0A212KM77</accession>
<evidence type="ECO:0000256" key="3">
    <source>
        <dbReference type="ARBA" id="ARBA00052239"/>
    </source>
</evidence>
<evidence type="ECO:0000259" key="10">
    <source>
        <dbReference type="Pfam" id="PF00389"/>
    </source>
</evidence>
<dbReference type="SUPFAM" id="SSF51735">
    <property type="entry name" value="NAD(P)-binding Rossmann-fold domains"/>
    <property type="match status" value="1"/>
</dbReference>
<protein>
    <recommendedName>
        <fullName evidence="8">Glyoxylate/hydroxypyruvate reductase B</fullName>
        <ecNumber evidence="6">1.1.1.79</ecNumber>
        <ecNumber evidence="7">1.1.1.81</ecNumber>
    </recommendedName>
</protein>
<evidence type="ECO:0000259" key="11">
    <source>
        <dbReference type="Pfam" id="PF02826"/>
    </source>
</evidence>